<sequence>NGYTFCDKVCESCDFFIVNENHRHEQDLVKFELLEKRRLIKERATNSNDKARNILSLLEKLYDNTVRVQIPSYSADRQVIQRVQKANKPNYPKEPDCLASIDKPDFLKMSISNEPKTQDIYTKMLSKIKEETTGSPKSITSDFEH</sequence>
<evidence type="ECO:0000313" key="2">
    <source>
        <dbReference type="Proteomes" id="UP000663879"/>
    </source>
</evidence>
<proteinExistence type="predicted"/>
<organism evidence="1 2">
    <name type="scientific">Brachionus calyciflorus</name>
    <dbReference type="NCBI Taxonomy" id="104777"/>
    <lineage>
        <taxon>Eukaryota</taxon>
        <taxon>Metazoa</taxon>
        <taxon>Spiralia</taxon>
        <taxon>Gnathifera</taxon>
        <taxon>Rotifera</taxon>
        <taxon>Eurotatoria</taxon>
        <taxon>Monogononta</taxon>
        <taxon>Pseudotrocha</taxon>
        <taxon>Ploima</taxon>
        <taxon>Brachionidae</taxon>
        <taxon>Brachionus</taxon>
    </lineage>
</organism>
<accession>A0A814Q5P6</accession>
<keyword evidence="2" id="KW-1185">Reference proteome</keyword>
<dbReference type="OrthoDB" id="6154864at2759"/>
<comment type="caution">
    <text evidence="1">The sequence shown here is derived from an EMBL/GenBank/DDBJ whole genome shotgun (WGS) entry which is preliminary data.</text>
</comment>
<name>A0A814Q5P6_9BILA</name>
<protein>
    <submittedName>
        <fullName evidence="1">Uncharacterized protein</fullName>
    </submittedName>
</protein>
<feature type="non-terminal residue" evidence="1">
    <location>
        <position position="1"/>
    </location>
</feature>
<reference evidence="1" key="1">
    <citation type="submission" date="2021-02" db="EMBL/GenBank/DDBJ databases">
        <authorList>
            <person name="Nowell W R."/>
        </authorList>
    </citation>
    <scope>NUCLEOTIDE SEQUENCE</scope>
    <source>
        <strain evidence="1">Ploen Becks lab</strain>
    </source>
</reference>
<dbReference type="EMBL" id="CAJNOC010008415">
    <property type="protein sequence ID" value="CAF1115196.1"/>
    <property type="molecule type" value="Genomic_DNA"/>
</dbReference>
<evidence type="ECO:0000313" key="1">
    <source>
        <dbReference type="EMBL" id="CAF1115196.1"/>
    </source>
</evidence>
<dbReference type="AlphaFoldDB" id="A0A814Q5P6"/>
<dbReference type="Proteomes" id="UP000663879">
    <property type="component" value="Unassembled WGS sequence"/>
</dbReference>
<gene>
    <name evidence="1" type="ORF">OXX778_LOCUS21799</name>
</gene>